<evidence type="ECO:0000313" key="2">
    <source>
        <dbReference type="Proteomes" id="UP000036367"/>
    </source>
</evidence>
<protein>
    <submittedName>
        <fullName evidence="1">Uncharacterized protein</fullName>
    </submittedName>
</protein>
<comment type="caution">
    <text evidence="1">The sequence shown here is derived from an EMBL/GenBank/DDBJ whole genome shotgun (WGS) entry which is preliminary data.</text>
</comment>
<reference evidence="1" key="1">
    <citation type="submission" date="2015-05" db="EMBL/GenBank/DDBJ databases">
        <title>Permanent draft genome of Rhodopirellula islandicus K833.</title>
        <authorList>
            <person name="Kizina J."/>
            <person name="Richter M."/>
            <person name="Glockner F.O."/>
            <person name="Harder J."/>
        </authorList>
    </citation>
    <scope>NUCLEOTIDE SEQUENCE [LARGE SCALE GENOMIC DNA]</scope>
    <source>
        <strain evidence="1">K833</strain>
    </source>
</reference>
<accession>A0A0J1BIP0</accession>
<gene>
    <name evidence="1" type="ORF">RISK_001611</name>
</gene>
<dbReference type="Proteomes" id="UP000036367">
    <property type="component" value="Unassembled WGS sequence"/>
</dbReference>
<proteinExistence type="predicted"/>
<organism evidence="1 2">
    <name type="scientific">Rhodopirellula islandica</name>
    <dbReference type="NCBI Taxonomy" id="595434"/>
    <lineage>
        <taxon>Bacteria</taxon>
        <taxon>Pseudomonadati</taxon>
        <taxon>Planctomycetota</taxon>
        <taxon>Planctomycetia</taxon>
        <taxon>Pirellulales</taxon>
        <taxon>Pirellulaceae</taxon>
        <taxon>Rhodopirellula</taxon>
    </lineage>
</organism>
<name>A0A0J1BIP0_RHOIS</name>
<keyword evidence="2" id="KW-1185">Reference proteome</keyword>
<evidence type="ECO:0000313" key="1">
    <source>
        <dbReference type="EMBL" id="KLU06400.1"/>
    </source>
</evidence>
<dbReference type="AlphaFoldDB" id="A0A0J1BIP0"/>
<dbReference type="EMBL" id="LECT01000015">
    <property type="protein sequence ID" value="KLU06400.1"/>
    <property type="molecule type" value="Genomic_DNA"/>
</dbReference>
<sequence>MCPIGILGERHESLWRSVGGSSDARATFQIVSQGDWITGGLAFRQA</sequence>